<name>A0AAW2SW11_9LAMI</name>
<proteinExistence type="predicted"/>
<dbReference type="InterPro" id="IPR041577">
    <property type="entry name" value="RT_RNaseH_2"/>
</dbReference>
<evidence type="ECO:0000259" key="1">
    <source>
        <dbReference type="Pfam" id="PF17919"/>
    </source>
</evidence>
<dbReference type="PANTHER" id="PTHR48475:SF2">
    <property type="entry name" value="RIBONUCLEASE H"/>
    <property type="match status" value="1"/>
</dbReference>
<feature type="domain" description="Reverse transcriptase/retrotransposon-derived protein RNase H-like" evidence="1">
    <location>
        <begin position="8"/>
        <end position="104"/>
    </location>
</feature>
<protein>
    <submittedName>
        <fullName evidence="2">Gag-Pol polyprotein</fullName>
    </submittedName>
</protein>
<dbReference type="InterPro" id="IPR043502">
    <property type="entry name" value="DNA/RNA_pol_sf"/>
</dbReference>
<organism evidence="2">
    <name type="scientific">Sesamum calycinum</name>
    <dbReference type="NCBI Taxonomy" id="2727403"/>
    <lineage>
        <taxon>Eukaryota</taxon>
        <taxon>Viridiplantae</taxon>
        <taxon>Streptophyta</taxon>
        <taxon>Embryophyta</taxon>
        <taxon>Tracheophyta</taxon>
        <taxon>Spermatophyta</taxon>
        <taxon>Magnoliopsida</taxon>
        <taxon>eudicotyledons</taxon>
        <taxon>Gunneridae</taxon>
        <taxon>Pentapetalae</taxon>
        <taxon>asterids</taxon>
        <taxon>lamiids</taxon>
        <taxon>Lamiales</taxon>
        <taxon>Pedaliaceae</taxon>
        <taxon>Sesamum</taxon>
    </lineage>
</organism>
<dbReference type="AlphaFoldDB" id="A0AAW2SW11"/>
<dbReference type="PANTHER" id="PTHR48475">
    <property type="entry name" value="RIBONUCLEASE H"/>
    <property type="match status" value="1"/>
</dbReference>
<dbReference type="EMBL" id="JACGWM010000001">
    <property type="protein sequence ID" value="KAL0396512.1"/>
    <property type="molecule type" value="Genomic_DNA"/>
</dbReference>
<dbReference type="Gene3D" id="3.10.20.370">
    <property type="match status" value="1"/>
</dbReference>
<sequence length="197" mass="22490">MIMQKGQDQQKEAFEKLKEYLASSPLLTKPKDEETLYLYLATSQRAISAVLTGEEGRDHQPVYYVSKTLQGAEEKYPPIEKLAFALVITARRLRPYFQSHPIVVLTNHPFKRVLAEPNISGRMVKWAVELSEYGIEYHPRLAIKAQALVDFVVEMSIEEGEHKQQWWKLFVDRSSTLQGSGAGVILETPKVTRSNMP</sequence>
<reference evidence="2" key="1">
    <citation type="submission" date="2020-06" db="EMBL/GenBank/DDBJ databases">
        <authorList>
            <person name="Li T."/>
            <person name="Hu X."/>
            <person name="Zhang T."/>
            <person name="Song X."/>
            <person name="Zhang H."/>
            <person name="Dai N."/>
            <person name="Sheng W."/>
            <person name="Hou X."/>
            <person name="Wei L."/>
        </authorList>
    </citation>
    <scope>NUCLEOTIDE SEQUENCE</scope>
    <source>
        <strain evidence="2">KEN8</strain>
        <tissue evidence="2">Leaf</tissue>
    </source>
</reference>
<accession>A0AAW2SW11</accession>
<reference evidence="2" key="2">
    <citation type="journal article" date="2024" name="Plant">
        <title>Genomic evolution and insights into agronomic trait innovations of Sesamum species.</title>
        <authorList>
            <person name="Miao H."/>
            <person name="Wang L."/>
            <person name="Qu L."/>
            <person name="Liu H."/>
            <person name="Sun Y."/>
            <person name="Le M."/>
            <person name="Wang Q."/>
            <person name="Wei S."/>
            <person name="Zheng Y."/>
            <person name="Lin W."/>
            <person name="Duan Y."/>
            <person name="Cao H."/>
            <person name="Xiong S."/>
            <person name="Wang X."/>
            <person name="Wei L."/>
            <person name="Li C."/>
            <person name="Ma Q."/>
            <person name="Ju M."/>
            <person name="Zhao R."/>
            <person name="Li G."/>
            <person name="Mu C."/>
            <person name="Tian Q."/>
            <person name="Mei H."/>
            <person name="Zhang T."/>
            <person name="Gao T."/>
            <person name="Zhang H."/>
        </authorList>
    </citation>
    <scope>NUCLEOTIDE SEQUENCE</scope>
    <source>
        <strain evidence="2">KEN8</strain>
    </source>
</reference>
<comment type="caution">
    <text evidence="2">The sequence shown here is derived from an EMBL/GenBank/DDBJ whole genome shotgun (WGS) entry which is preliminary data.</text>
</comment>
<dbReference type="SUPFAM" id="SSF56672">
    <property type="entry name" value="DNA/RNA polymerases"/>
    <property type="match status" value="1"/>
</dbReference>
<evidence type="ECO:0000313" key="2">
    <source>
        <dbReference type="EMBL" id="KAL0396512.1"/>
    </source>
</evidence>
<dbReference type="Pfam" id="PF17919">
    <property type="entry name" value="RT_RNaseH_2"/>
    <property type="match status" value="1"/>
</dbReference>
<gene>
    <name evidence="2" type="ORF">Scaly_0099600</name>
</gene>